<feature type="signal peptide" evidence="3">
    <location>
        <begin position="1"/>
        <end position="29"/>
    </location>
</feature>
<gene>
    <name evidence="4" type="ORF">ZIOFF_045418</name>
</gene>
<dbReference type="Pfam" id="PF01204">
    <property type="entry name" value="Trehalase"/>
    <property type="match status" value="1"/>
</dbReference>
<dbReference type="EMBL" id="JACMSC010000012">
    <property type="protein sequence ID" value="KAG6497517.1"/>
    <property type="molecule type" value="Genomic_DNA"/>
</dbReference>
<dbReference type="EC" id="3.2.1.28" evidence="2"/>
<protein>
    <recommendedName>
        <fullName evidence="2">Trehalase</fullName>
        <ecNumber evidence="2">3.2.1.28</ecNumber>
    </recommendedName>
    <alternativeName>
        <fullName evidence="2">Alpha-trehalose glucohydrolase</fullName>
    </alternativeName>
</protein>
<dbReference type="AlphaFoldDB" id="A0A8J5KY93"/>
<evidence type="ECO:0000256" key="1">
    <source>
        <dbReference type="ARBA" id="ARBA00005615"/>
    </source>
</evidence>
<dbReference type="InterPro" id="IPR008928">
    <property type="entry name" value="6-hairpin_glycosidase_sf"/>
</dbReference>
<comment type="catalytic activity">
    <reaction evidence="2">
        <text>alpha,alpha-trehalose + H2O = alpha-D-glucose + beta-D-glucose</text>
        <dbReference type="Rhea" id="RHEA:32675"/>
        <dbReference type="ChEBI" id="CHEBI:15377"/>
        <dbReference type="ChEBI" id="CHEBI:15903"/>
        <dbReference type="ChEBI" id="CHEBI:16551"/>
        <dbReference type="ChEBI" id="CHEBI:17925"/>
        <dbReference type="EC" id="3.2.1.28"/>
    </reaction>
</comment>
<feature type="chain" id="PRO_5035203454" description="Trehalase" evidence="3">
    <location>
        <begin position="30"/>
        <end position="368"/>
    </location>
</feature>
<reference evidence="4 5" key="1">
    <citation type="submission" date="2020-08" db="EMBL/GenBank/DDBJ databases">
        <title>Plant Genome Project.</title>
        <authorList>
            <person name="Zhang R.-G."/>
        </authorList>
    </citation>
    <scope>NUCLEOTIDE SEQUENCE [LARGE SCALE GENOMIC DNA]</scope>
    <source>
        <tissue evidence="4">Rhizome</tissue>
    </source>
</reference>
<dbReference type="GO" id="GO:0004555">
    <property type="term" value="F:alpha,alpha-trehalase activity"/>
    <property type="evidence" value="ECO:0007669"/>
    <property type="project" value="UniProtKB-EC"/>
</dbReference>
<name>A0A8J5KY93_ZINOF</name>
<keyword evidence="5" id="KW-1185">Reference proteome</keyword>
<dbReference type="InterPro" id="IPR012341">
    <property type="entry name" value="6hp_glycosidase-like_sf"/>
</dbReference>
<sequence>MAPSNSASPLAPLLLLFLLLFAATDMADAVRSTPITPLIAFLQSLQSAALASLGSSGFDPKVYVDLPLKRDLASTQAAFDALPRVDGVVPAATLQRYVDEYFGVAGSDLLVAQPADFVAEPEGFLPKVERPEVRAWALQVHALWKNLSRRVADEVREQPERHTLLPLPGPVVVPGSRFREVYYWDSYWSIRGLLVSKMYETAKEIVRNLLSLVETYGFVLNGARAYYTNRSQPPLLSAMVFDIYERTGDMEFVKQAVPLLLKEHKFWNSEVHKVTVQDAQGHKHSLNRYNAMWDRPRPESGTIDEESAARLSSAAQRRNFYHQVASTAESGWDFSSRWMRNSSDLTTLATTSIIPVDLNAFIYKVSYG</sequence>
<dbReference type="Gene3D" id="1.50.10.10">
    <property type="match status" value="1"/>
</dbReference>
<keyword evidence="2" id="KW-0378">Hydrolase</keyword>
<evidence type="ECO:0000256" key="3">
    <source>
        <dbReference type="SAM" id="SignalP"/>
    </source>
</evidence>
<comment type="caution">
    <text evidence="4">The sequence shown here is derived from an EMBL/GenBank/DDBJ whole genome shotgun (WGS) entry which is preliminary data.</text>
</comment>
<dbReference type="InterPro" id="IPR001661">
    <property type="entry name" value="Glyco_hydro_37"/>
</dbReference>
<evidence type="ECO:0000256" key="2">
    <source>
        <dbReference type="RuleBase" id="RU361180"/>
    </source>
</evidence>
<dbReference type="PANTHER" id="PTHR23403">
    <property type="entry name" value="TREHALASE"/>
    <property type="match status" value="1"/>
</dbReference>
<comment type="similarity">
    <text evidence="1 2">Belongs to the glycosyl hydrolase 37 family.</text>
</comment>
<evidence type="ECO:0000313" key="5">
    <source>
        <dbReference type="Proteomes" id="UP000734854"/>
    </source>
</evidence>
<dbReference type="GO" id="GO:0005993">
    <property type="term" value="P:trehalose catabolic process"/>
    <property type="evidence" value="ECO:0007669"/>
    <property type="project" value="TreeGrafter"/>
</dbReference>
<dbReference type="PRINTS" id="PR00744">
    <property type="entry name" value="GLHYDRLASE37"/>
</dbReference>
<keyword evidence="3" id="KW-0732">Signal</keyword>
<evidence type="ECO:0000313" key="4">
    <source>
        <dbReference type="EMBL" id="KAG6497517.1"/>
    </source>
</evidence>
<dbReference type="PANTHER" id="PTHR23403:SF1">
    <property type="entry name" value="TREHALASE"/>
    <property type="match status" value="1"/>
</dbReference>
<dbReference type="SUPFAM" id="SSF48208">
    <property type="entry name" value="Six-hairpin glycosidases"/>
    <property type="match status" value="1"/>
</dbReference>
<proteinExistence type="inferred from homology"/>
<accession>A0A8J5KY93</accession>
<organism evidence="4 5">
    <name type="scientific">Zingiber officinale</name>
    <name type="common">Ginger</name>
    <name type="synonym">Amomum zingiber</name>
    <dbReference type="NCBI Taxonomy" id="94328"/>
    <lineage>
        <taxon>Eukaryota</taxon>
        <taxon>Viridiplantae</taxon>
        <taxon>Streptophyta</taxon>
        <taxon>Embryophyta</taxon>
        <taxon>Tracheophyta</taxon>
        <taxon>Spermatophyta</taxon>
        <taxon>Magnoliopsida</taxon>
        <taxon>Liliopsida</taxon>
        <taxon>Zingiberales</taxon>
        <taxon>Zingiberaceae</taxon>
        <taxon>Zingiber</taxon>
    </lineage>
</organism>
<dbReference type="Proteomes" id="UP000734854">
    <property type="component" value="Unassembled WGS sequence"/>
</dbReference>
<keyword evidence="2" id="KW-0326">Glycosidase</keyword>